<protein>
    <submittedName>
        <fullName evidence="2">Uncharacterized protein</fullName>
    </submittedName>
</protein>
<feature type="compositionally biased region" description="Polar residues" evidence="1">
    <location>
        <begin position="134"/>
        <end position="143"/>
    </location>
</feature>
<keyword evidence="3" id="KW-1185">Reference proteome</keyword>
<dbReference type="Proteomes" id="UP001586593">
    <property type="component" value="Unassembled WGS sequence"/>
</dbReference>
<name>A0ABR3WGM1_9PEZI</name>
<sequence>MRPNQEPVVPFKVYIVTQKRKVNLPPLCQSGDRSNKRRNRADPWEALRQSLLARALQSPSSVDILVSRRCLDRSVARLSEKSENRESVAFHKWGHCVPQVTHLVGHRPRAPQRKHRSDSQRDGSTHHYEKEGSFSLSSQPDNRQPNREPTA</sequence>
<reference evidence="2 3" key="1">
    <citation type="journal article" date="2024" name="Commun. Biol.">
        <title>Comparative genomic analysis of thermophilic fungi reveals convergent evolutionary adaptations and gene losses.</title>
        <authorList>
            <person name="Steindorff A.S."/>
            <person name="Aguilar-Pontes M.V."/>
            <person name="Robinson A.J."/>
            <person name="Andreopoulos B."/>
            <person name="LaButti K."/>
            <person name="Kuo A."/>
            <person name="Mondo S."/>
            <person name="Riley R."/>
            <person name="Otillar R."/>
            <person name="Haridas S."/>
            <person name="Lipzen A."/>
            <person name="Grimwood J."/>
            <person name="Schmutz J."/>
            <person name="Clum A."/>
            <person name="Reid I.D."/>
            <person name="Moisan M.C."/>
            <person name="Butler G."/>
            <person name="Nguyen T.T.M."/>
            <person name="Dewar K."/>
            <person name="Conant G."/>
            <person name="Drula E."/>
            <person name="Henrissat B."/>
            <person name="Hansel C."/>
            <person name="Singer S."/>
            <person name="Hutchinson M.I."/>
            <person name="de Vries R.P."/>
            <person name="Natvig D.O."/>
            <person name="Powell A.J."/>
            <person name="Tsang A."/>
            <person name="Grigoriev I.V."/>
        </authorList>
    </citation>
    <scope>NUCLEOTIDE SEQUENCE [LARGE SCALE GENOMIC DNA]</scope>
    <source>
        <strain evidence="2 3">ATCC 24622</strain>
    </source>
</reference>
<comment type="caution">
    <text evidence="2">The sequence shown here is derived from an EMBL/GenBank/DDBJ whole genome shotgun (WGS) entry which is preliminary data.</text>
</comment>
<gene>
    <name evidence="2" type="ORF">VTK73DRAFT_7056</name>
</gene>
<evidence type="ECO:0000256" key="1">
    <source>
        <dbReference type="SAM" id="MobiDB-lite"/>
    </source>
</evidence>
<feature type="region of interest" description="Disordered" evidence="1">
    <location>
        <begin position="101"/>
        <end position="151"/>
    </location>
</feature>
<feature type="compositionally biased region" description="Basic residues" evidence="1">
    <location>
        <begin position="104"/>
        <end position="116"/>
    </location>
</feature>
<proteinExistence type="predicted"/>
<organism evidence="2 3">
    <name type="scientific">Phialemonium thermophilum</name>
    <dbReference type="NCBI Taxonomy" id="223376"/>
    <lineage>
        <taxon>Eukaryota</taxon>
        <taxon>Fungi</taxon>
        <taxon>Dikarya</taxon>
        <taxon>Ascomycota</taxon>
        <taxon>Pezizomycotina</taxon>
        <taxon>Sordariomycetes</taxon>
        <taxon>Sordariomycetidae</taxon>
        <taxon>Cephalothecales</taxon>
        <taxon>Cephalothecaceae</taxon>
        <taxon>Phialemonium</taxon>
    </lineage>
</organism>
<feature type="compositionally biased region" description="Basic and acidic residues" evidence="1">
    <location>
        <begin position="117"/>
        <end position="132"/>
    </location>
</feature>
<evidence type="ECO:0000313" key="3">
    <source>
        <dbReference type="Proteomes" id="UP001586593"/>
    </source>
</evidence>
<dbReference type="EMBL" id="JAZHXJ010000422">
    <property type="protein sequence ID" value="KAL1861512.1"/>
    <property type="molecule type" value="Genomic_DNA"/>
</dbReference>
<accession>A0ABR3WGM1</accession>
<evidence type="ECO:0000313" key="2">
    <source>
        <dbReference type="EMBL" id="KAL1861512.1"/>
    </source>
</evidence>